<dbReference type="Proteomes" id="UP000749293">
    <property type="component" value="Unassembled WGS sequence"/>
</dbReference>
<protein>
    <submittedName>
        <fullName evidence="6">Fungal trans</fullName>
    </submittedName>
</protein>
<dbReference type="GeneID" id="55973360"/>
<dbReference type="InterPro" id="IPR007219">
    <property type="entry name" value="XnlR_reg_dom"/>
</dbReference>
<sequence length="656" mass="73323">MVVEQTDRILWPRFLSRLREAFFLDLQTTTPEAHDMMAMQARITGLRSLQPVELRRLRRAIEAFPPRPIADFLISVCIRHGTDNFFYFDQSQFISDIDEFYTDANSELRSDCSFVGLALAVFALGSQWTILERPEGAASDATFSVDERDPGWMFYSHVKTLMPDLIEMPCLRSVQVPFIVGVYLMPASAVGSSYVYLGLALRKALAFDLHQSTDEAIIDEREREVRRRVWWSVYSLERYGSTCLPHRKSLDPPSLTYASRITSIKLNRPRAIGIENVVQPLPSPLSDMDDGASFNNIVHQRAFIRLVKILDCVADVGGPRGPHNADYVRRMETDLENWKKSLPPDFELDRIDPRASTYRVVFHLHMNYYYAWIVMGKMSVVTVVRNHLRRHLGTSGEGETVPPIDPIMQKLSAQCIDAAGEIIRLFKTITRTRNTCTTGFSFTDFQGCSIATIVTLLAGVLDRDSDYDARVDFGLGCLRNMAAGNMTAMVGVRFVEALRSITNEAVENVRARVSRASMPSATAAEYARWSQWLSTTKTSAGSGTSASLKQNSGGAREHIGTPEGHRALPKSLPVFKNGVGKDGVGWNEREGIDLLHDVSPTLTDPLLRPSNGLDDSEMYTAADETFTSLMNGDDQNLIMGLTGMDVLDFSELTSLL</sequence>
<evidence type="ECO:0000256" key="3">
    <source>
        <dbReference type="ARBA" id="ARBA00023242"/>
    </source>
</evidence>
<keyword evidence="1" id="KW-0805">Transcription regulation</keyword>
<accession>A0A9P4YVK0</accession>
<dbReference type="GO" id="GO:0008270">
    <property type="term" value="F:zinc ion binding"/>
    <property type="evidence" value="ECO:0007669"/>
    <property type="project" value="InterPro"/>
</dbReference>
<feature type="domain" description="Xylanolytic transcriptional activator regulatory" evidence="5">
    <location>
        <begin position="85"/>
        <end position="248"/>
    </location>
</feature>
<keyword evidence="3" id="KW-0539">Nucleus</keyword>
<organism evidence="6 7">
    <name type="scientific">Geosmithia morbida</name>
    <dbReference type="NCBI Taxonomy" id="1094350"/>
    <lineage>
        <taxon>Eukaryota</taxon>
        <taxon>Fungi</taxon>
        <taxon>Dikarya</taxon>
        <taxon>Ascomycota</taxon>
        <taxon>Pezizomycotina</taxon>
        <taxon>Sordariomycetes</taxon>
        <taxon>Hypocreomycetidae</taxon>
        <taxon>Hypocreales</taxon>
        <taxon>Bionectriaceae</taxon>
        <taxon>Geosmithia</taxon>
    </lineage>
</organism>
<comment type="caution">
    <text evidence="6">The sequence shown here is derived from an EMBL/GenBank/DDBJ whole genome shotgun (WGS) entry which is preliminary data.</text>
</comment>
<dbReference type="Pfam" id="PF04082">
    <property type="entry name" value="Fungal_trans"/>
    <property type="match status" value="1"/>
</dbReference>
<proteinExistence type="predicted"/>
<reference evidence="6" key="1">
    <citation type="submission" date="2020-03" db="EMBL/GenBank/DDBJ databases">
        <title>Site-based positive gene gene selection in Geosmithia morbida across the United States reveals a broad range of putative effectors and factors for local host and environmental adapation.</title>
        <authorList>
            <person name="Onufrak A."/>
            <person name="Murdoch R.W."/>
            <person name="Gazis R."/>
            <person name="Huff M."/>
            <person name="Staton M."/>
            <person name="Klingeman W."/>
            <person name="Hadziabdic D."/>
        </authorList>
    </citation>
    <scope>NUCLEOTIDE SEQUENCE</scope>
    <source>
        <strain evidence="6">1262</strain>
    </source>
</reference>
<dbReference type="CDD" id="cd12148">
    <property type="entry name" value="fungal_TF_MHR"/>
    <property type="match status" value="1"/>
</dbReference>
<dbReference type="PANTHER" id="PTHR47424:SF6">
    <property type="entry name" value="PROLINE UTILIZATION TRANS-ACTIVATOR"/>
    <property type="match status" value="1"/>
</dbReference>
<name>A0A9P4YVK0_9HYPO</name>
<keyword evidence="7" id="KW-1185">Reference proteome</keyword>
<evidence type="ECO:0000259" key="5">
    <source>
        <dbReference type="Pfam" id="PF04082"/>
    </source>
</evidence>
<keyword evidence="2" id="KW-0804">Transcription</keyword>
<dbReference type="RefSeq" id="XP_035321482.1">
    <property type="nucleotide sequence ID" value="XM_035469102.1"/>
</dbReference>
<evidence type="ECO:0000256" key="4">
    <source>
        <dbReference type="SAM" id="MobiDB-lite"/>
    </source>
</evidence>
<evidence type="ECO:0000256" key="2">
    <source>
        <dbReference type="ARBA" id="ARBA00023163"/>
    </source>
</evidence>
<dbReference type="GO" id="GO:0003677">
    <property type="term" value="F:DNA binding"/>
    <property type="evidence" value="ECO:0007669"/>
    <property type="project" value="InterPro"/>
</dbReference>
<dbReference type="EMBL" id="JAANYQ010000008">
    <property type="protein sequence ID" value="KAF4122830.1"/>
    <property type="molecule type" value="Genomic_DNA"/>
</dbReference>
<dbReference type="OrthoDB" id="2283488at2759"/>
<feature type="compositionally biased region" description="Low complexity" evidence="4">
    <location>
        <begin position="537"/>
        <end position="549"/>
    </location>
</feature>
<dbReference type="GO" id="GO:0006351">
    <property type="term" value="P:DNA-templated transcription"/>
    <property type="evidence" value="ECO:0007669"/>
    <property type="project" value="InterPro"/>
</dbReference>
<evidence type="ECO:0000313" key="6">
    <source>
        <dbReference type="EMBL" id="KAF4122830.1"/>
    </source>
</evidence>
<dbReference type="InterPro" id="IPR051127">
    <property type="entry name" value="Fungal_SecMet_Regulators"/>
</dbReference>
<evidence type="ECO:0000313" key="7">
    <source>
        <dbReference type="Proteomes" id="UP000749293"/>
    </source>
</evidence>
<evidence type="ECO:0000256" key="1">
    <source>
        <dbReference type="ARBA" id="ARBA00023015"/>
    </source>
</evidence>
<gene>
    <name evidence="6" type="ORF">GMORB2_7137</name>
</gene>
<feature type="compositionally biased region" description="Basic and acidic residues" evidence="4">
    <location>
        <begin position="555"/>
        <end position="566"/>
    </location>
</feature>
<feature type="region of interest" description="Disordered" evidence="4">
    <location>
        <begin position="537"/>
        <end position="566"/>
    </location>
</feature>
<dbReference type="AlphaFoldDB" id="A0A9P4YVK0"/>
<dbReference type="PANTHER" id="PTHR47424">
    <property type="entry name" value="REGULATORY PROTEIN GAL4"/>
    <property type="match status" value="1"/>
</dbReference>